<dbReference type="PaxDb" id="882-DVU_3044"/>
<dbReference type="Proteomes" id="UP000002194">
    <property type="component" value="Chromosome"/>
</dbReference>
<proteinExistence type="predicted"/>
<keyword evidence="2" id="KW-1185">Reference proteome</keyword>
<evidence type="ECO:0000313" key="2">
    <source>
        <dbReference type="Proteomes" id="UP000002194"/>
    </source>
</evidence>
<dbReference type="HOGENOM" id="CLU_949080_0_0_7"/>
<dbReference type="EMBL" id="AE017285">
    <property type="protein sequence ID" value="AAS97515.1"/>
    <property type="molecule type" value="Genomic_DNA"/>
</dbReference>
<name>Q726R2_NITV2</name>
<reference evidence="1 2" key="1">
    <citation type="journal article" date="2004" name="Nat. Biotechnol.">
        <title>The genome sequence of the anaerobic, sulfate-reducing bacterium Desulfovibrio vulgaris Hildenborough.</title>
        <authorList>
            <person name="Heidelberg J.F."/>
            <person name="Seshadri R."/>
            <person name="Haveman S.A."/>
            <person name="Hemme C.L."/>
            <person name="Paulsen I.T."/>
            <person name="Kolonay J.F."/>
            <person name="Eisen J.A."/>
            <person name="Ward N."/>
            <person name="Methe B."/>
            <person name="Brinkac L.M."/>
            <person name="Daugherty S.C."/>
            <person name="Deboy R.T."/>
            <person name="Dodson R.J."/>
            <person name="Durkin A.S."/>
            <person name="Madupu R."/>
            <person name="Nelson W.C."/>
            <person name="Sullivan S.A."/>
            <person name="Fouts D."/>
            <person name="Haft D.H."/>
            <person name="Selengut J."/>
            <person name="Peterson J.D."/>
            <person name="Davidsen T.M."/>
            <person name="Zafar N."/>
            <person name="Zhou L."/>
            <person name="Radune D."/>
            <person name="Dimitrov G."/>
            <person name="Hance M."/>
            <person name="Tran K."/>
            <person name="Khouri H."/>
            <person name="Gill J."/>
            <person name="Utterback T.R."/>
            <person name="Feldblyum T.V."/>
            <person name="Wall J.D."/>
            <person name="Voordouw G."/>
            <person name="Fraser C.M."/>
        </authorList>
    </citation>
    <scope>NUCLEOTIDE SEQUENCE [LARGE SCALE GENOMIC DNA]</scope>
    <source>
        <strain evidence="2">ATCC 29579 / DSM 644 / NCIMB 8303 / VKM B-1760 / Hildenborough</strain>
    </source>
</reference>
<accession>Q726R2</accession>
<dbReference type="AlphaFoldDB" id="Q726R2"/>
<dbReference type="KEGG" id="dvu:DVU_3044"/>
<organism evidence="1 2">
    <name type="scientific">Nitratidesulfovibrio vulgaris (strain ATCC 29579 / DSM 644 / CCUG 34227 / NCIMB 8303 / VKM B-1760 / Hildenborough)</name>
    <name type="common">Desulfovibrio vulgaris</name>
    <dbReference type="NCBI Taxonomy" id="882"/>
    <lineage>
        <taxon>Bacteria</taxon>
        <taxon>Pseudomonadati</taxon>
        <taxon>Thermodesulfobacteriota</taxon>
        <taxon>Desulfovibrionia</taxon>
        <taxon>Desulfovibrionales</taxon>
        <taxon>Desulfovibrionaceae</taxon>
        <taxon>Nitratidesulfovibrio</taxon>
    </lineage>
</organism>
<dbReference type="EnsemblBacteria" id="AAS97515">
    <property type="protein sequence ID" value="AAS97515"/>
    <property type="gene ID" value="DVU_3044"/>
</dbReference>
<gene>
    <name evidence="1" type="ordered locus">DVU_3044</name>
</gene>
<sequence length="293" mass="30863">MATARKGTALRCPFCACHQPCTICEGARRLHLDADRPSGRGLRHFAFAARSPQGVAGTCSALSEPLRAQVLRKTEGRHAVGVDAQSLCHMDGTGGPVSRFEAAACHVAVQILVGAEDVAQCLETGQCLGWFAVFAEFHGEGVDDSLLAFDGAAFGKQEIIQGQCRIRPSVGKEQQGLTAGTAHHVLACAWIALHFGPVVKAREGAVQQVGWFGHGHGEKPLSLHAPCLEHGARVGHVVHKGAYLKNPGSDGTGAVIDASGLMSRRPPAVHLVAGRRKDARHAQRGKAVSECAH</sequence>
<evidence type="ECO:0000313" key="1">
    <source>
        <dbReference type="EMBL" id="AAS97515.1"/>
    </source>
</evidence>
<protein>
    <submittedName>
        <fullName evidence="1">Uncharacterized protein</fullName>
    </submittedName>
</protein>